<dbReference type="Gene3D" id="3.20.110.10">
    <property type="entry name" value="Glycoside hydrolase 38, N terminal domain"/>
    <property type="match status" value="1"/>
</dbReference>
<protein>
    <submittedName>
        <fullName evidence="5">Glyco_hydro_57 domain-containing protein</fullName>
    </submittedName>
</protein>
<dbReference type="GO" id="GO:0005975">
    <property type="term" value="P:carbohydrate metabolic process"/>
    <property type="evidence" value="ECO:0007669"/>
    <property type="project" value="InterPro"/>
</dbReference>
<evidence type="ECO:0000313" key="5">
    <source>
        <dbReference type="EMBL" id="CAF0703443.1"/>
    </source>
</evidence>
<dbReference type="Pfam" id="PF03065">
    <property type="entry name" value="Glyco_hydro_57"/>
    <property type="match status" value="1"/>
</dbReference>
<accession>A0A8J2BVW7</accession>
<dbReference type="PANTHER" id="PTHR36306">
    <property type="entry name" value="ALPHA-AMYLASE-RELATED-RELATED"/>
    <property type="match status" value="1"/>
</dbReference>
<evidence type="ECO:0000256" key="3">
    <source>
        <dbReference type="RuleBase" id="RU361196"/>
    </source>
</evidence>
<dbReference type="EMBL" id="CAJNOB010000055">
    <property type="protein sequence ID" value="CAF0703443.1"/>
    <property type="molecule type" value="Genomic_DNA"/>
</dbReference>
<evidence type="ECO:0000256" key="2">
    <source>
        <dbReference type="ARBA" id="ARBA00023277"/>
    </source>
</evidence>
<evidence type="ECO:0000259" key="4">
    <source>
        <dbReference type="Pfam" id="PF03065"/>
    </source>
</evidence>
<organism evidence="5 6">
    <name type="scientific">Candidatus Methylacidithermus pantelleriae</name>
    <dbReference type="NCBI Taxonomy" id="2744239"/>
    <lineage>
        <taxon>Bacteria</taxon>
        <taxon>Pseudomonadati</taxon>
        <taxon>Verrucomicrobiota</taxon>
        <taxon>Methylacidiphilae</taxon>
        <taxon>Methylacidiphilales</taxon>
        <taxon>Methylacidiphilaceae</taxon>
        <taxon>Candidatus Methylacidithermus</taxon>
    </lineage>
</organism>
<sequence>MARCLCIHGHFYQPPRENPWLEAIELQDSAYPYHDWNERITAQCYGPNTASRILDGEGRIAQIVNNFARISFNIGPTLLAWMENEAPDIYEAVLQADRESQKRFAGHGSAIAQVYNHMILPLANRRDKYTQIFWGIRDFEHRFNRKPEGMWLPETAVDLESLDIMAELGIAFTILAPHQALRVRPVGTTDWTEVANGRIDPTQAYKLVLPSGRSMALFFYDGPISRAVAFEGLLNQGEAFAHRLLSGFSEDGRPQLVHIATDGESYGHHHPHGDMALAYALHYIEANKLATLTNYGEFLEKYPPTWEVEILENTSWSCAHGVERWRSNCGCNSGGHPGWTQEWRAPLREAMDWLRDSMISKFEDKGRALLKDPWTARNHYIDVILDRRLEKIGEFLAKHAHHSPSEEERTTVLKLLELQRHAMLMYTSCGWFFDELSGIETVQVIQYAGRVVQLAQELFGDNIEPLFVERLERARGNIPAHPNGRVIYEKFVKPAMLDWRKLAAHFAMSSLFEGYGEDPTLYCYSVEIEDYQRTEAGKAKVVAGRAKFVSRVTRESKILAFAALHLGDHNVSSAVEEFFEEDVYKRAIQGLFDAFNHGELPEVVRLMNASFGQCLYSLKHLFGDEQRRVLKKILESSLAGAEALYRKIYEDYAALMRFLAGQGIARPKAFQIAAEFFLNGELKRAVNSERMDAARIHQLLQEAADLEIELDSPSLGYLVARTLEKMAIRVSSTPEDATLVEDLLNATKLASSLPFELDLWRTQNLYDKLLKDAYPLFYDQAQKGDSNAQGWVANFHELGKHLGFAPSYIDGFVRTSGEEP</sequence>
<dbReference type="SUPFAM" id="SSF88713">
    <property type="entry name" value="Glycoside hydrolase/deacetylase"/>
    <property type="match status" value="1"/>
</dbReference>
<dbReference type="InterPro" id="IPR027291">
    <property type="entry name" value="Glyco_hydro_38_N_sf"/>
</dbReference>
<feature type="domain" description="Glycoside hydrolase family 57 N-terminal" evidence="4">
    <location>
        <begin position="105"/>
        <end position="305"/>
    </location>
</feature>
<evidence type="ECO:0000256" key="1">
    <source>
        <dbReference type="ARBA" id="ARBA00006821"/>
    </source>
</evidence>
<keyword evidence="6" id="KW-1185">Reference proteome</keyword>
<dbReference type="CDD" id="cd10797">
    <property type="entry name" value="GH57N_APU_like_1"/>
    <property type="match status" value="1"/>
</dbReference>
<dbReference type="RefSeq" id="WP_174583565.1">
    <property type="nucleotide sequence ID" value="NZ_CAJNOB010000055.1"/>
</dbReference>
<dbReference type="InterPro" id="IPR021923">
    <property type="entry name" value="DUF3536"/>
</dbReference>
<gene>
    <name evidence="5" type="ORF">MPNT_590004</name>
</gene>
<comment type="similarity">
    <text evidence="1 3">Belongs to the glycosyl hydrolase 57 family.</text>
</comment>
<proteinExistence type="inferred from homology"/>
<dbReference type="PANTHER" id="PTHR36306:SF3">
    <property type="entry name" value="GLYCOSIDE HYDROLASE FAMILY 57"/>
    <property type="match status" value="1"/>
</dbReference>
<dbReference type="InterPro" id="IPR004300">
    <property type="entry name" value="Glyco_hydro_57_N"/>
</dbReference>
<comment type="caution">
    <text evidence="5">The sequence shown here is derived from an EMBL/GenBank/DDBJ whole genome shotgun (WGS) entry which is preliminary data.</text>
</comment>
<evidence type="ECO:0000313" key="6">
    <source>
        <dbReference type="Proteomes" id="UP000663859"/>
    </source>
</evidence>
<dbReference type="Proteomes" id="UP000663859">
    <property type="component" value="Unassembled WGS sequence"/>
</dbReference>
<dbReference type="InterPro" id="IPR052046">
    <property type="entry name" value="GH57_Enzymes"/>
</dbReference>
<dbReference type="Pfam" id="PF12055">
    <property type="entry name" value="DUF3536"/>
    <property type="match status" value="1"/>
</dbReference>
<keyword evidence="2 3" id="KW-0119">Carbohydrate metabolism</keyword>
<dbReference type="AlphaFoldDB" id="A0A8J2BVW7"/>
<name>A0A8J2BVW7_9BACT</name>
<dbReference type="GO" id="GO:0003824">
    <property type="term" value="F:catalytic activity"/>
    <property type="evidence" value="ECO:0007669"/>
    <property type="project" value="InterPro"/>
</dbReference>
<reference evidence="5" key="1">
    <citation type="submission" date="2021-02" db="EMBL/GenBank/DDBJ databases">
        <authorList>
            <person name="Cremers G."/>
            <person name="Picone N."/>
        </authorList>
    </citation>
    <scope>NUCLEOTIDE SEQUENCE</scope>
    <source>
        <strain evidence="5">PQ17</strain>
    </source>
</reference>
<dbReference type="InterPro" id="IPR011330">
    <property type="entry name" value="Glyco_hydro/deAcase_b/a-brl"/>
</dbReference>